<dbReference type="InterPro" id="IPR000980">
    <property type="entry name" value="SH2"/>
</dbReference>
<dbReference type="GO" id="GO:0035591">
    <property type="term" value="F:signaling adaptor activity"/>
    <property type="evidence" value="ECO:0007669"/>
    <property type="project" value="TreeGrafter"/>
</dbReference>
<keyword evidence="4 5" id="KW-0727">SH2 domain</keyword>
<feature type="domain" description="SH2" evidence="7">
    <location>
        <begin position="82"/>
        <end position="172"/>
    </location>
</feature>
<keyword evidence="2 6" id="KW-0728">SH3 domain</keyword>
<keyword evidence="3" id="KW-0963">Cytoplasm</keyword>
<sequence length="228" mass="26954">MSNNRKQVPVWTAGTEVVGRFQFRARTQEDLSFEKDEVLYIESVTRDPNWYRAKNAKGRKGMIPYNYVEENKRAVKLHAMPWFHGKITREQAEALLTPYEDGLFLVRESHNFQGDYTLSVCGGSRLEHYRVRYMDDSKLTVDDETYFENLTKLVEHYQDDADGLCTRLAKPWKRKGNLISLLIQSHLKKRVGLYCAMIYILEDPLEKESLEMSFKLNTRERKWLSNHY</sequence>
<dbReference type="GO" id="GO:0016477">
    <property type="term" value="P:cell migration"/>
    <property type="evidence" value="ECO:0007669"/>
    <property type="project" value="TreeGrafter"/>
</dbReference>
<gene>
    <name evidence="9" type="ORF">OS493_016388</name>
</gene>
<dbReference type="EMBL" id="MU825881">
    <property type="protein sequence ID" value="KAJ7385313.1"/>
    <property type="molecule type" value="Genomic_DNA"/>
</dbReference>
<keyword evidence="10" id="KW-1185">Reference proteome</keyword>
<evidence type="ECO:0000256" key="1">
    <source>
        <dbReference type="ARBA" id="ARBA00004496"/>
    </source>
</evidence>
<dbReference type="PANTHER" id="PTHR19969">
    <property type="entry name" value="SH2-SH3 ADAPTOR PROTEIN-RELATED"/>
    <property type="match status" value="1"/>
</dbReference>
<dbReference type="Proteomes" id="UP001163046">
    <property type="component" value="Unassembled WGS sequence"/>
</dbReference>
<dbReference type="SMART" id="SM00326">
    <property type="entry name" value="SH3"/>
    <property type="match status" value="1"/>
</dbReference>
<dbReference type="PRINTS" id="PR00401">
    <property type="entry name" value="SH2DOMAIN"/>
</dbReference>
<feature type="domain" description="SH3" evidence="8">
    <location>
        <begin position="12"/>
        <end position="73"/>
    </location>
</feature>
<comment type="subcellular location">
    <subcellularLocation>
        <location evidence="1">Cytoplasm</location>
    </subcellularLocation>
</comment>
<evidence type="ECO:0000259" key="7">
    <source>
        <dbReference type="PROSITE" id="PS50001"/>
    </source>
</evidence>
<dbReference type="PROSITE" id="PS50001">
    <property type="entry name" value="SH2"/>
    <property type="match status" value="1"/>
</dbReference>
<comment type="caution">
    <text evidence="9">The sequence shown here is derived from an EMBL/GenBank/DDBJ whole genome shotgun (WGS) entry which is preliminary data.</text>
</comment>
<dbReference type="FunFam" id="3.30.505.10:FF:000023">
    <property type="entry name" value="Tyrosine-protein kinase"/>
    <property type="match status" value="1"/>
</dbReference>
<dbReference type="PROSITE" id="PS50002">
    <property type="entry name" value="SH3"/>
    <property type="match status" value="1"/>
</dbReference>
<reference evidence="9" key="1">
    <citation type="submission" date="2023-01" db="EMBL/GenBank/DDBJ databases">
        <title>Genome assembly of the deep-sea coral Lophelia pertusa.</title>
        <authorList>
            <person name="Herrera S."/>
            <person name="Cordes E."/>
        </authorList>
    </citation>
    <scope>NUCLEOTIDE SEQUENCE</scope>
    <source>
        <strain evidence="9">USNM1676648</strain>
        <tissue evidence="9">Polyp</tissue>
    </source>
</reference>
<evidence type="ECO:0000256" key="4">
    <source>
        <dbReference type="ARBA" id="ARBA00022999"/>
    </source>
</evidence>
<dbReference type="SUPFAM" id="SSF50044">
    <property type="entry name" value="SH3-domain"/>
    <property type="match status" value="1"/>
</dbReference>
<dbReference type="PANTHER" id="PTHR19969:SF5">
    <property type="entry name" value="CRK-LIKE PROTEIN"/>
    <property type="match status" value="1"/>
</dbReference>
<evidence type="ECO:0000256" key="6">
    <source>
        <dbReference type="PROSITE-ProRule" id="PRU00192"/>
    </source>
</evidence>
<evidence type="ECO:0000256" key="2">
    <source>
        <dbReference type="ARBA" id="ARBA00022443"/>
    </source>
</evidence>
<dbReference type="SUPFAM" id="SSF55550">
    <property type="entry name" value="SH2 domain"/>
    <property type="match status" value="1"/>
</dbReference>
<dbReference type="AlphaFoldDB" id="A0A9W9ZR21"/>
<dbReference type="InterPro" id="IPR051184">
    <property type="entry name" value="Tyrosine-phos_adapter"/>
</dbReference>
<dbReference type="Pfam" id="PF00017">
    <property type="entry name" value="SH2"/>
    <property type="match status" value="1"/>
</dbReference>
<dbReference type="Pfam" id="PF14604">
    <property type="entry name" value="SH3_9"/>
    <property type="match status" value="1"/>
</dbReference>
<dbReference type="OrthoDB" id="346907at2759"/>
<dbReference type="InterPro" id="IPR036860">
    <property type="entry name" value="SH2_dom_sf"/>
</dbReference>
<evidence type="ECO:0000313" key="10">
    <source>
        <dbReference type="Proteomes" id="UP001163046"/>
    </source>
</evidence>
<proteinExistence type="predicted"/>
<dbReference type="InterPro" id="IPR036028">
    <property type="entry name" value="SH3-like_dom_sf"/>
</dbReference>
<organism evidence="9 10">
    <name type="scientific">Desmophyllum pertusum</name>
    <dbReference type="NCBI Taxonomy" id="174260"/>
    <lineage>
        <taxon>Eukaryota</taxon>
        <taxon>Metazoa</taxon>
        <taxon>Cnidaria</taxon>
        <taxon>Anthozoa</taxon>
        <taxon>Hexacorallia</taxon>
        <taxon>Scleractinia</taxon>
        <taxon>Caryophylliina</taxon>
        <taxon>Caryophylliidae</taxon>
        <taxon>Desmophyllum</taxon>
    </lineage>
</organism>
<evidence type="ECO:0000259" key="8">
    <source>
        <dbReference type="PROSITE" id="PS50002"/>
    </source>
</evidence>
<evidence type="ECO:0000256" key="3">
    <source>
        <dbReference type="ARBA" id="ARBA00022490"/>
    </source>
</evidence>
<dbReference type="InterPro" id="IPR001452">
    <property type="entry name" value="SH3_domain"/>
</dbReference>
<accession>A0A9W9ZR21</accession>
<name>A0A9W9ZR21_9CNID</name>
<dbReference type="Gene3D" id="2.30.30.40">
    <property type="entry name" value="SH3 Domains"/>
    <property type="match status" value="1"/>
</dbReference>
<dbReference type="SMART" id="SM00252">
    <property type="entry name" value="SH2"/>
    <property type="match status" value="1"/>
</dbReference>
<protein>
    <submittedName>
        <fullName evidence="9">Uncharacterized protein</fullName>
    </submittedName>
</protein>
<dbReference type="GO" id="GO:0030971">
    <property type="term" value="F:receptor tyrosine kinase binding"/>
    <property type="evidence" value="ECO:0007669"/>
    <property type="project" value="TreeGrafter"/>
</dbReference>
<evidence type="ECO:0000313" key="9">
    <source>
        <dbReference type="EMBL" id="KAJ7385313.1"/>
    </source>
</evidence>
<dbReference type="Gene3D" id="3.30.505.10">
    <property type="entry name" value="SH2 domain"/>
    <property type="match status" value="1"/>
</dbReference>
<dbReference type="GO" id="GO:0007167">
    <property type="term" value="P:enzyme-linked receptor protein signaling pathway"/>
    <property type="evidence" value="ECO:0007669"/>
    <property type="project" value="TreeGrafter"/>
</dbReference>
<evidence type="ECO:0000256" key="5">
    <source>
        <dbReference type="PROSITE-ProRule" id="PRU00191"/>
    </source>
</evidence>
<dbReference type="GO" id="GO:0005737">
    <property type="term" value="C:cytoplasm"/>
    <property type="evidence" value="ECO:0007669"/>
    <property type="project" value="UniProtKB-SubCell"/>
</dbReference>